<accession>A0ACC0DXX5</accession>
<reference evidence="2" key="1">
    <citation type="journal article" date="2018" name="BMC Genomics">
        <title>Genomic insights into host adaptation between the wheat stripe rust pathogen (Puccinia striiformis f. sp. tritici) and the barley stripe rust pathogen (Puccinia striiformis f. sp. hordei).</title>
        <authorList>
            <person name="Xia C."/>
            <person name="Wang M."/>
            <person name="Yin C."/>
            <person name="Cornejo O.E."/>
            <person name="Hulbert S.H."/>
            <person name="Chen X."/>
        </authorList>
    </citation>
    <scope>NUCLEOTIDE SEQUENCE [LARGE SCALE GENOMIC DNA]</scope>
    <source>
        <strain evidence="2">93-210</strain>
    </source>
</reference>
<gene>
    <name evidence="1" type="ORF">MJO28_012798</name>
</gene>
<reference evidence="1 2" key="3">
    <citation type="journal article" date="2022" name="Microbiol. Spectr.">
        <title>Folding features and dynamics of 3D genome architecture in plant fungal pathogens.</title>
        <authorList>
            <person name="Xia C."/>
        </authorList>
    </citation>
    <scope>NUCLEOTIDE SEQUENCE [LARGE SCALE GENOMIC DNA]</scope>
    <source>
        <strain evidence="1 2">93-210</strain>
    </source>
</reference>
<reference evidence="2" key="2">
    <citation type="journal article" date="2018" name="Mol. Plant Microbe Interact.">
        <title>Genome sequence resources for the wheat stripe rust pathogen (Puccinia striiformis f. sp. tritici) and the barley stripe rust pathogen (Puccinia striiformis f. sp. hordei).</title>
        <authorList>
            <person name="Xia C."/>
            <person name="Wang M."/>
            <person name="Yin C."/>
            <person name="Cornejo O.E."/>
            <person name="Hulbert S.H."/>
            <person name="Chen X."/>
        </authorList>
    </citation>
    <scope>NUCLEOTIDE SEQUENCE [LARGE SCALE GENOMIC DNA]</scope>
    <source>
        <strain evidence="2">93-210</strain>
    </source>
</reference>
<keyword evidence="2" id="KW-1185">Reference proteome</keyword>
<comment type="caution">
    <text evidence="1">The sequence shown here is derived from an EMBL/GenBank/DDBJ whole genome shotgun (WGS) entry which is preliminary data.</text>
</comment>
<proteinExistence type="predicted"/>
<dbReference type="EMBL" id="CM045877">
    <property type="protein sequence ID" value="KAI7940513.1"/>
    <property type="molecule type" value="Genomic_DNA"/>
</dbReference>
<sequence>MLAIFSKTFLTILLLTPIDCVPYLRPFSVHVRPVRNADEMVAGPSPRVAVRLSPESHPQETALSPEACKSHALSSTTAPPATSDLPQSSQRKVADENLIPRVSDTPDQEAEDVCSICLGDWDKKDDLNKAEKDIRTLESCGHRFHRTCVDKWAREGYPVCPLCRQPDDELRILNEDELKARYEEREDTRSFLGFWFQRFPFSPYQGIH</sequence>
<evidence type="ECO:0000313" key="2">
    <source>
        <dbReference type="Proteomes" id="UP001060170"/>
    </source>
</evidence>
<protein>
    <submittedName>
        <fullName evidence="1">Uncharacterized protein</fullName>
    </submittedName>
</protein>
<organism evidence="1 2">
    <name type="scientific">Puccinia striiformis f. sp. tritici</name>
    <dbReference type="NCBI Taxonomy" id="168172"/>
    <lineage>
        <taxon>Eukaryota</taxon>
        <taxon>Fungi</taxon>
        <taxon>Dikarya</taxon>
        <taxon>Basidiomycota</taxon>
        <taxon>Pucciniomycotina</taxon>
        <taxon>Pucciniomycetes</taxon>
        <taxon>Pucciniales</taxon>
        <taxon>Pucciniaceae</taxon>
        <taxon>Puccinia</taxon>
    </lineage>
</organism>
<dbReference type="Proteomes" id="UP001060170">
    <property type="component" value="Chromosome 13"/>
</dbReference>
<evidence type="ECO:0000313" key="1">
    <source>
        <dbReference type="EMBL" id="KAI7940513.1"/>
    </source>
</evidence>
<name>A0ACC0DXX5_9BASI</name>